<dbReference type="AlphaFoldDB" id="A0A9W9MEW3"/>
<reference evidence="1" key="1">
    <citation type="submission" date="2022-11" db="EMBL/GenBank/DDBJ databases">
        <authorList>
            <person name="Petersen C."/>
        </authorList>
    </citation>
    <scope>NUCLEOTIDE SEQUENCE</scope>
    <source>
        <strain evidence="1">IBT 16849</strain>
    </source>
</reference>
<proteinExistence type="predicted"/>
<name>A0A9W9MEW3_9EURO</name>
<reference evidence="1" key="2">
    <citation type="journal article" date="2023" name="IMA Fungus">
        <title>Comparative genomic study of the Penicillium genus elucidates a diverse pangenome and 15 lateral gene transfer events.</title>
        <authorList>
            <person name="Petersen C."/>
            <person name="Sorensen T."/>
            <person name="Nielsen M.R."/>
            <person name="Sondergaard T.E."/>
            <person name="Sorensen J.L."/>
            <person name="Fitzpatrick D.A."/>
            <person name="Frisvad J.C."/>
            <person name="Nielsen K.L."/>
        </authorList>
    </citation>
    <scope>NUCLEOTIDE SEQUENCE</scope>
    <source>
        <strain evidence="1">IBT 16849</strain>
    </source>
</reference>
<dbReference type="Proteomes" id="UP001150879">
    <property type="component" value="Unassembled WGS sequence"/>
</dbReference>
<sequence length="153" mass="17196">MMLSQISRALRRTQSPAPFLWSRNYAKGSSVTHEYFVVVWDKPGSGRITDIPSDLAPPFYTFAGEILNGKSSNTLNAEHTKARGNAFACIAQSPDMVREQMKKSVYYQKVKFFPDVIYKDAFPLMYHGATGNLGYGYGSDLCTRDGPYRELDC</sequence>
<keyword evidence="2" id="KW-1185">Reference proteome</keyword>
<dbReference type="OrthoDB" id="4369758at2759"/>
<accession>A0A9W9MEW3</accession>
<dbReference type="EMBL" id="JAPQKP010000003">
    <property type="protein sequence ID" value="KAJ5199433.1"/>
    <property type="molecule type" value="Genomic_DNA"/>
</dbReference>
<protein>
    <submittedName>
        <fullName evidence="1">Uncharacterized protein</fullName>
    </submittedName>
</protein>
<gene>
    <name evidence="1" type="ORF">N7472_004637</name>
</gene>
<evidence type="ECO:0000313" key="2">
    <source>
        <dbReference type="Proteomes" id="UP001150879"/>
    </source>
</evidence>
<evidence type="ECO:0000313" key="1">
    <source>
        <dbReference type="EMBL" id="KAJ5199433.1"/>
    </source>
</evidence>
<comment type="caution">
    <text evidence="1">The sequence shown here is derived from an EMBL/GenBank/DDBJ whole genome shotgun (WGS) entry which is preliminary data.</text>
</comment>
<organism evidence="1 2">
    <name type="scientific">Penicillium cf. griseofulvum</name>
    <dbReference type="NCBI Taxonomy" id="2972120"/>
    <lineage>
        <taxon>Eukaryota</taxon>
        <taxon>Fungi</taxon>
        <taxon>Dikarya</taxon>
        <taxon>Ascomycota</taxon>
        <taxon>Pezizomycotina</taxon>
        <taxon>Eurotiomycetes</taxon>
        <taxon>Eurotiomycetidae</taxon>
        <taxon>Eurotiales</taxon>
        <taxon>Aspergillaceae</taxon>
        <taxon>Penicillium</taxon>
    </lineage>
</organism>